<reference evidence="2" key="2">
    <citation type="journal article" date="2023" name="Proc. Natl. Acad. Sci. U.S.A.">
        <title>A global phylogenomic analysis of the shiitake genus Lentinula.</title>
        <authorList>
            <person name="Sierra-Patev S."/>
            <person name="Min B."/>
            <person name="Naranjo-Ortiz M."/>
            <person name="Looney B."/>
            <person name="Konkel Z."/>
            <person name="Slot J.C."/>
            <person name="Sakamoto Y."/>
            <person name="Steenwyk J.L."/>
            <person name="Rokas A."/>
            <person name="Carro J."/>
            <person name="Camarero S."/>
            <person name="Ferreira P."/>
            <person name="Molpeceres G."/>
            <person name="Ruiz-Duenas F.J."/>
            <person name="Serrano A."/>
            <person name="Henrissat B."/>
            <person name="Drula E."/>
            <person name="Hughes K.W."/>
            <person name="Mata J.L."/>
            <person name="Ishikawa N.K."/>
            <person name="Vargas-Isla R."/>
            <person name="Ushijima S."/>
            <person name="Smith C.A."/>
            <person name="Donoghue J."/>
            <person name="Ahrendt S."/>
            <person name="Andreopoulos W."/>
            <person name="He G."/>
            <person name="LaButti K."/>
            <person name="Lipzen A."/>
            <person name="Ng V."/>
            <person name="Riley R."/>
            <person name="Sandor L."/>
            <person name="Barry K."/>
            <person name="Martinez A.T."/>
            <person name="Xiao Y."/>
            <person name="Gibbons J.G."/>
            <person name="Terashima K."/>
            <person name="Grigoriev I.V."/>
            <person name="Hibbett D."/>
        </authorList>
    </citation>
    <scope>NUCLEOTIDE SEQUENCE</scope>
    <source>
        <strain evidence="2">Sp2 HRB7682 ss15</strain>
    </source>
</reference>
<name>A0A9W9AMI9_9AGAR</name>
<evidence type="ECO:0000313" key="2">
    <source>
        <dbReference type="EMBL" id="KAJ4486554.1"/>
    </source>
</evidence>
<comment type="caution">
    <text evidence="2">The sequence shown here is derived from an EMBL/GenBank/DDBJ whole genome shotgun (WGS) entry which is preliminary data.</text>
</comment>
<accession>A0A9W9AMI9</accession>
<dbReference type="Proteomes" id="UP001150238">
    <property type="component" value="Unassembled WGS sequence"/>
</dbReference>
<feature type="chain" id="PRO_5040926756" evidence="1">
    <location>
        <begin position="20"/>
        <end position="162"/>
    </location>
</feature>
<feature type="signal peptide" evidence="1">
    <location>
        <begin position="1"/>
        <end position="19"/>
    </location>
</feature>
<reference evidence="2" key="1">
    <citation type="submission" date="2022-08" db="EMBL/GenBank/DDBJ databases">
        <authorList>
            <consortium name="DOE Joint Genome Institute"/>
            <person name="Min B."/>
            <person name="Riley R."/>
            <person name="Sierra-Patev S."/>
            <person name="Naranjo-Ortiz M."/>
            <person name="Looney B."/>
            <person name="Konkel Z."/>
            <person name="Slot J.C."/>
            <person name="Sakamoto Y."/>
            <person name="Steenwyk J.L."/>
            <person name="Rokas A."/>
            <person name="Carro J."/>
            <person name="Camarero S."/>
            <person name="Ferreira P."/>
            <person name="Molpeceres G."/>
            <person name="Ruiz-Duenas F.J."/>
            <person name="Serrano A."/>
            <person name="Henrissat B."/>
            <person name="Drula E."/>
            <person name="Hughes K.W."/>
            <person name="Mata J.L."/>
            <person name="Ishikawa N.K."/>
            <person name="Vargas-Isla R."/>
            <person name="Ushijima S."/>
            <person name="Smith C.A."/>
            <person name="Ahrendt S."/>
            <person name="Andreopoulos W."/>
            <person name="He G."/>
            <person name="Labutti K."/>
            <person name="Lipzen A."/>
            <person name="Ng V."/>
            <person name="Sandor L."/>
            <person name="Barry K."/>
            <person name="Martinez A.T."/>
            <person name="Xiao Y."/>
            <person name="Gibbons J.G."/>
            <person name="Terashima K."/>
            <person name="Hibbett D.S."/>
            <person name="Grigoriev I.V."/>
        </authorList>
    </citation>
    <scope>NUCLEOTIDE SEQUENCE</scope>
    <source>
        <strain evidence="2">Sp2 HRB7682 ss15</strain>
    </source>
</reference>
<evidence type="ECO:0000313" key="3">
    <source>
        <dbReference type="Proteomes" id="UP001150238"/>
    </source>
</evidence>
<keyword evidence="1" id="KW-0732">Signal</keyword>
<sequence length="162" mass="17551">MRLVSYVSFGLGLFSFTYAAPLLADSSNAGVLFFKDHSASRFQARSSPQSSNRLPPLPPPPVTEEYSLPMVIPPPPADLAIYDTLDPLLITFPGDNGTFVPDFEHRVQDWIVRIFFLKGRITAKSTVALPTPAASATQPAKLNSEVISPASTSTLIMELTSN</sequence>
<dbReference type="EMBL" id="JANVFS010000010">
    <property type="protein sequence ID" value="KAJ4486554.1"/>
    <property type="molecule type" value="Genomic_DNA"/>
</dbReference>
<evidence type="ECO:0000256" key="1">
    <source>
        <dbReference type="SAM" id="SignalP"/>
    </source>
</evidence>
<protein>
    <submittedName>
        <fullName evidence="2">Uncharacterized protein</fullName>
    </submittedName>
</protein>
<gene>
    <name evidence="2" type="ORF">C8J55DRAFT_604503</name>
</gene>
<proteinExistence type="predicted"/>
<dbReference type="AlphaFoldDB" id="A0A9W9AMI9"/>
<organism evidence="2 3">
    <name type="scientific">Lentinula lateritia</name>
    <dbReference type="NCBI Taxonomy" id="40482"/>
    <lineage>
        <taxon>Eukaryota</taxon>
        <taxon>Fungi</taxon>
        <taxon>Dikarya</taxon>
        <taxon>Basidiomycota</taxon>
        <taxon>Agaricomycotina</taxon>
        <taxon>Agaricomycetes</taxon>
        <taxon>Agaricomycetidae</taxon>
        <taxon>Agaricales</taxon>
        <taxon>Marasmiineae</taxon>
        <taxon>Omphalotaceae</taxon>
        <taxon>Lentinula</taxon>
    </lineage>
</organism>